<dbReference type="GO" id="GO:0010420">
    <property type="term" value="F:polyprenyldihydroxybenzoate methyltransferase activity"/>
    <property type="evidence" value="ECO:0007669"/>
    <property type="project" value="UniProtKB-UniRule"/>
</dbReference>
<dbReference type="EMBL" id="JARPUR010000001">
    <property type="protein sequence ID" value="KAK4883898.1"/>
    <property type="molecule type" value="Genomic_DNA"/>
</dbReference>
<dbReference type="EC" id="2.1.1.114" evidence="5"/>
<keyword evidence="7" id="KW-1185">Reference proteome</keyword>
<proteinExistence type="inferred from homology"/>
<dbReference type="GO" id="GO:0032259">
    <property type="term" value="P:methylation"/>
    <property type="evidence" value="ECO:0007669"/>
    <property type="project" value="UniProtKB-KW"/>
</dbReference>
<evidence type="ECO:0000313" key="7">
    <source>
        <dbReference type="Proteomes" id="UP001353858"/>
    </source>
</evidence>
<feature type="binding site" evidence="5">
    <location>
        <position position="71"/>
    </location>
    <ligand>
        <name>S-adenosyl-L-methionine</name>
        <dbReference type="ChEBI" id="CHEBI:59789"/>
    </ligand>
</feature>
<dbReference type="EC" id="2.1.1.64" evidence="5"/>
<keyword evidence="5" id="KW-0460">Magnesium</keyword>
<feature type="binding site" evidence="5">
    <location>
        <position position="143"/>
    </location>
    <ligand>
        <name>Mg(2+)</name>
        <dbReference type="ChEBI" id="CHEBI:18420"/>
    </ligand>
</feature>
<keyword evidence="5" id="KW-0999">Mitochondrion inner membrane</keyword>
<comment type="cofactor">
    <cofactor evidence="5">
        <name>Mg(2+)</name>
        <dbReference type="ChEBI" id="CHEBI:18420"/>
    </cofactor>
</comment>
<evidence type="ECO:0000256" key="4">
    <source>
        <dbReference type="ARBA" id="ARBA00022691"/>
    </source>
</evidence>
<dbReference type="Pfam" id="PF13489">
    <property type="entry name" value="Methyltransf_23"/>
    <property type="match status" value="1"/>
</dbReference>
<feature type="binding site" evidence="5">
    <location>
        <position position="139"/>
    </location>
    <ligand>
        <name>Mg(2+)</name>
        <dbReference type="ChEBI" id="CHEBI:18420"/>
    </ligand>
</feature>
<sequence length="248" mass="28115">MMQATDEKIRTSTVDNAEMEHFKKLAWRWWGKRTALHTMNLVRVPLIQEGLFGFLMNGPQPFANKHILEVGCGGGVLTEELAKLGGIIHGIDPNAEAIAVAKQHATFNPQLLNLTYSIDTIEQHATSNSEKYDVVVASEVLEHITEKETFLEYCVKCLKPGGSIFITTFNKTYRSWIMSIILIQEILNVIPRGTHSWDKFISPDNVSKMLQKLNCKTMQVKGIDFNFVTKNWNQSTDISTNYFLHAVK</sequence>
<comment type="similarity">
    <text evidence="5">Belongs to the class I-like SAM-binding methyltransferase superfamily. UbiG/COQ3 family.</text>
</comment>
<comment type="catalytic activity">
    <reaction evidence="5">
        <text>a 3,4-dihydroxy-5-(all-trans-polyprenyl)benzoate + S-adenosyl-L-methionine = a 4-hydroxy-3-methoxy-5-(all-trans-polyprenyl)benzoate + S-adenosyl-L-homocysteine + H(+)</text>
        <dbReference type="Rhea" id="RHEA:44452"/>
        <dbReference type="Rhea" id="RHEA-COMP:10930"/>
        <dbReference type="Rhea" id="RHEA-COMP:10931"/>
        <dbReference type="ChEBI" id="CHEBI:15378"/>
        <dbReference type="ChEBI" id="CHEBI:57856"/>
        <dbReference type="ChEBI" id="CHEBI:59789"/>
        <dbReference type="ChEBI" id="CHEBI:64694"/>
        <dbReference type="ChEBI" id="CHEBI:84443"/>
        <dbReference type="EC" id="2.1.1.114"/>
    </reaction>
</comment>
<feature type="binding site" evidence="5">
    <location>
        <position position="92"/>
    </location>
    <ligand>
        <name>S-adenosyl-L-methionine</name>
        <dbReference type="ChEBI" id="CHEBI:59789"/>
    </ligand>
</feature>
<dbReference type="GO" id="GO:0046872">
    <property type="term" value="F:metal ion binding"/>
    <property type="evidence" value="ECO:0007669"/>
    <property type="project" value="UniProtKB-KW"/>
</dbReference>
<dbReference type="PANTHER" id="PTHR43464:SF19">
    <property type="entry name" value="UBIQUINONE BIOSYNTHESIS O-METHYLTRANSFERASE, MITOCHONDRIAL"/>
    <property type="match status" value="1"/>
</dbReference>
<comment type="subunit">
    <text evidence="5">Component of a multi-subunit COQ enzyme complex.</text>
</comment>
<name>A0AAN7PEZ0_9COLE</name>
<dbReference type="GO" id="GO:0031314">
    <property type="term" value="C:extrinsic component of mitochondrial inner membrane"/>
    <property type="evidence" value="ECO:0007669"/>
    <property type="project" value="UniProtKB-UniRule"/>
</dbReference>
<keyword evidence="5" id="KW-0479">Metal-binding</keyword>
<dbReference type="PANTHER" id="PTHR43464">
    <property type="entry name" value="METHYLTRANSFERASE"/>
    <property type="match status" value="1"/>
</dbReference>
<feature type="binding site" evidence="5">
    <location>
        <position position="138"/>
    </location>
    <ligand>
        <name>S-adenosyl-L-methionine</name>
        <dbReference type="ChEBI" id="CHEBI:59789"/>
    </ligand>
</feature>
<comment type="function">
    <text evidence="5">O-methyltransferase required for two non-consecutive steps during ubiquinone biosynthesis. Catalyzes the 2 O-methylation of 3,4-dihydroxy-5-(all-trans-polyprenyl)benzoic acid into 4-hydroxy-3-methoxy-5-(all-trans-polyprenyl)benzoic acid. Also catalyzes the last step of ubiquinone biosynthesis by mediating methylation of 3-demethylubiquinone into ubiquinone. Also able to mediate the methylation of 3-demethylubiquinol into ubiquinol.</text>
</comment>
<dbReference type="HAMAP" id="MF_00472">
    <property type="entry name" value="UbiG"/>
    <property type="match status" value="1"/>
</dbReference>
<comment type="catalytic activity">
    <reaction evidence="5">
        <text>a 3-demethylubiquinone + S-adenosyl-L-methionine = a ubiquinone + S-adenosyl-L-homocysteine</text>
        <dbReference type="Rhea" id="RHEA:81215"/>
        <dbReference type="Rhea" id="RHEA-COMP:9565"/>
        <dbReference type="Rhea" id="RHEA-COMP:19654"/>
        <dbReference type="ChEBI" id="CHEBI:16389"/>
        <dbReference type="ChEBI" id="CHEBI:57856"/>
        <dbReference type="ChEBI" id="CHEBI:59789"/>
        <dbReference type="ChEBI" id="CHEBI:231825"/>
    </reaction>
</comment>
<keyword evidence="5" id="KW-0472">Membrane</keyword>
<keyword evidence="3 5" id="KW-0831">Ubiquinone biosynthesis</keyword>
<protein>
    <recommendedName>
        <fullName evidence="5">Ubiquinone biosynthesis O-methyltransferase, mitochondrial</fullName>
    </recommendedName>
    <alternativeName>
        <fullName evidence="5">3-demethylubiquinol 3-O-methyltransferase</fullName>
        <ecNumber evidence="5">2.1.1.64</ecNumber>
    </alternativeName>
    <alternativeName>
        <fullName evidence="5">3-demethylubiquinone 3-O-methyltransferase</fullName>
        <ecNumber evidence="5">2.1.1.-</ecNumber>
    </alternativeName>
    <alternativeName>
        <fullName evidence="5">Polyprenyldihydroxybenzoate methyltransferase</fullName>
        <ecNumber evidence="5">2.1.1.114</ecNumber>
    </alternativeName>
</protein>
<keyword evidence="2 5" id="KW-0808">Transferase</keyword>
<dbReference type="InterPro" id="IPR010233">
    <property type="entry name" value="UbiG_MeTrfase"/>
</dbReference>
<keyword evidence="1 5" id="KW-0489">Methyltransferase</keyword>
<comment type="caution">
    <text evidence="6">The sequence shown here is derived from an EMBL/GenBank/DDBJ whole genome shotgun (WGS) entry which is preliminary data.</text>
</comment>
<evidence type="ECO:0000313" key="6">
    <source>
        <dbReference type="EMBL" id="KAK4883898.1"/>
    </source>
</evidence>
<reference evidence="7" key="1">
    <citation type="submission" date="2023-01" db="EMBL/GenBank/DDBJ databases">
        <title>Key to firefly adult light organ development and bioluminescence: homeobox transcription factors regulate luciferase expression and transportation to peroxisome.</title>
        <authorList>
            <person name="Fu X."/>
        </authorList>
    </citation>
    <scope>NUCLEOTIDE SEQUENCE [LARGE SCALE GENOMIC DNA]</scope>
</reference>
<dbReference type="Gene3D" id="3.40.50.150">
    <property type="entry name" value="Vaccinia Virus protein VP39"/>
    <property type="match status" value="1"/>
</dbReference>
<evidence type="ECO:0000256" key="2">
    <source>
        <dbReference type="ARBA" id="ARBA00022679"/>
    </source>
</evidence>
<evidence type="ECO:0000256" key="5">
    <source>
        <dbReference type="HAMAP-Rule" id="MF_03190"/>
    </source>
</evidence>
<comment type="catalytic activity">
    <reaction evidence="5">
        <text>a 3-demethylubiquinol + S-adenosyl-L-methionine = a ubiquinol + S-adenosyl-L-homocysteine + H(+)</text>
        <dbReference type="Rhea" id="RHEA:44380"/>
        <dbReference type="Rhea" id="RHEA-COMP:9566"/>
        <dbReference type="Rhea" id="RHEA-COMP:10914"/>
        <dbReference type="ChEBI" id="CHEBI:15378"/>
        <dbReference type="ChEBI" id="CHEBI:17976"/>
        <dbReference type="ChEBI" id="CHEBI:57856"/>
        <dbReference type="ChEBI" id="CHEBI:59789"/>
        <dbReference type="ChEBI" id="CHEBI:84422"/>
        <dbReference type="EC" id="2.1.1.64"/>
    </reaction>
</comment>
<evidence type="ECO:0000256" key="1">
    <source>
        <dbReference type="ARBA" id="ARBA00022603"/>
    </source>
</evidence>
<keyword evidence="4 5" id="KW-0949">S-adenosyl-L-methionine</keyword>
<dbReference type="SUPFAM" id="SSF53335">
    <property type="entry name" value="S-adenosyl-L-methionine-dependent methyltransferases"/>
    <property type="match status" value="1"/>
</dbReference>
<dbReference type="AlphaFoldDB" id="A0AAN7PEZ0"/>
<organism evidence="6 7">
    <name type="scientific">Aquatica leii</name>
    <dbReference type="NCBI Taxonomy" id="1421715"/>
    <lineage>
        <taxon>Eukaryota</taxon>
        <taxon>Metazoa</taxon>
        <taxon>Ecdysozoa</taxon>
        <taxon>Arthropoda</taxon>
        <taxon>Hexapoda</taxon>
        <taxon>Insecta</taxon>
        <taxon>Pterygota</taxon>
        <taxon>Neoptera</taxon>
        <taxon>Endopterygota</taxon>
        <taxon>Coleoptera</taxon>
        <taxon>Polyphaga</taxon>
        <taxon>Elateriformia</taxon>
        <taxon>Elateroidea</taxon>
        <taxon>Lampyridae</taxon>
        <taxon>Luciolinae</taxon>
        <taxon>Aquatica</taxon>
    </lineage>
</organism>
<gene>
    <name evidence="5" type="primary">coq3</name>
    <name evidence="6" type="ORF">RN001_000169</name>
</gene>
<dbReference type="CDD" id="cd02440">
    <property type="entry name" value="AdoMet_MTases"/>
    <property type="match status" value="1"/>
</dbReference>
<dbReference type="GO" id="GO:0061542">
    <property type="term" value="F:3-demethylubiquinol 3-O-methyltransferase activity"/>
    <property type="evidence" value="ECO:0007669"/>
    <property type="project" value="UniProtKB-UniRule"/>
</dbReference>
<accession>A0AAN7PEZ0</accession>
<dbReference type="InterPro" id="IPR029063">
    <property type="entry name" value="SAM-dependent_MTases_sf"/>
</dbReference>
<feature type="binding site" evidence="5">
    <location>
        <position position="43"/>
    </location>
    <ligand>
        <name>S-adenosyl-L-methionine</name>
        <dbReference type="ChEBI" id="CHEBI:59789"/>
    </ligand>
</feature>
<keyword evidence="5" id="KW-0496">Mitochondrion</keyword>
<dbReference type="NCBIfam" id="TIGR01983">
    <property type="entry name" value="UbiG"/>
    <property type="match status" value="1"/>
</dbReference>
<dbReference type="EC" id="2.1.1.-" evidence="5"/>
<dbReference type="Proteomes" id="UP001353858">
    <property type="component" value="Unassembled WGS sequence"/>
</dbReference>
<comment type="pathway">
    <text evidence="5">Cofactor biosynthesis; ubiquinone biosynthesis.</text>
</comment>
<evidence type="ECO:0000256" key="3">
    <source>
        <dbReference type="ARBA" id="ARBA00022688"/>
    </source>
</evidence>
<comment type="subcellular location">
    <subcellularLocation>
        <location evidence="5">Mitochondrion inner membrane</location>
        <topology evidence="5">Peripheral membrane protein</topology>
        <orientation evidence="5">Matrix side</orientation>
    </subcellularLocation>
</comment>
<feature type="binding site" evidence="5">
    <location>
        <position position="142"/>
    </location>
    <ligand>
        <name>Mg(2+)</name>
        <dbReference type="ChEBI" id="CHEBI:18420"/>
    </ligand>
</feature>